<dbReference type="InterPro" id="IPR014746">
    <property type="entry name" value="Gln_synth/guanido_kin_cat_dom"/>
</dbReference>
<dbReference type="SUPFAM" id="SSF55931">
    <property type="entry name" value="Glutamine synthetase/guanido kinase"/>
    <property type="match status" value="1"/>
</dbReference>
<evidence type="ECO:0000256" key="7">
    <source>
        <dbReference type="ARBA" id="ARBA00024799"/>
    </source>
</evidence>
<comment type="subunit">
    <text evidence="2 10">Heterotrimer of A, B and C subunits.</text>
</comment>
<dbReference type="PROSITE" id="PS01234">
    <property type="entry name" value="GATB"/>
    <property type="match status" value="1"/>
</dbReference>
<comment type="similarity">
    <text evidence="1 10">Belongs to the GatB/GatE family. GatB subfamily.</text>
</comment>
<dbReference type="SUPFAM" id="SSF89095">
    <property type="entry name" value="GatB/YqeY motif"/>
    <property type="match status" value="2"/>
</dbReference>
<dbReference type="Gene3D" id="1.10.150.380">
    <property type="entry name" value="GatB domain, N-terminal subdomain"/>
    <property type="match status" value="1"/>
</dbReference>
<comment type="catalytic activity">
    <reaction evidence="9 10">
        <text>L-glutamyl-tRNA(Gln) + L-glutamine + ATP + H2O = L-glutaminyl-tRNA(Gln) + L-glutamate + ADP + phosphate + H(+)</text>
        <dbReference type="Rhea" id="RHEA:17521"/>
        <dbReference type="Rhea" id="RHEA-COMP:9681"/>
        <dbReference type="Rhea" id="RHEA-COMP:9684"/>
        <dbReference type="ChEBI" id="CHEBI:15377"/>
        <dbReference type="ChEBI" id="CHEBI:15378"/>
        <dbReference type="ChEBI" id="CHEBI:29985"/>
        <dbReference type="ChEBI" id="CHEBI:30616"/>
        <dbReference type="ChEBI" id="CHEBI:43474"/>
        <dbReference type="ChEBI" id="CHEBI:58359"/>
        <dbReference type="ChEBI" id="CHEBI:78520"/>
        <dbReference type="ChEBI" id="CHEBI:78521"/>
        <dbReference type="ChEBI" id="CHEBI:456216"/>
    </reaction>
</comment>
<dbReference type="Pfam" id="PF02637">
    <property type="entry name" value="GatB_Yqey"/>
    <property type="match status" value="1"/>
</dbReference>
<evidence type="ECO:0000256" key="6">
    <source>
        <dbReference type="ARBA" id="ARBA00022917"/>
    </source>
</evidence>
<feature type="compositionally biased region" description="Polar residues" evidence="11">
    <location>
        <begin position="411"/>
        <end position="423"/>
    </location>
</feature>
<keyword evidence="13" id="KW-0808">Transferase</keyword>
<dbReference type="InterPro" id="IPR042114">
    <property type="entry name" value="GatB_C_1"/>
</dbReference>
<dbReference type="GO" id="GO:0006412">
    <property type="term" value="P:translation"/>
    <property type="evidence" value="ECO:0007669"/>
    <property type="project" value="UniProtKB-UniRule"/>
</dbReference>
<evidence type="ECO:0000256" key="3">
    <source>
        <dbReference type="ARBA" id="ARBA00022598"/>
    </source>
</evidence>
<keyword evidence="5 10" id="KW-0067">ATP-binding</keyword>
<evidence type="ECO:0000256" key="9">
    <source>
        <dbReference type="ARBA" id="ARBA00047913"/>
    </source>
</evidence>
<dbReference type="InterPro" id="IPR006075">
    <property type="entry name" value="Asn/Gln-tRNA_Trfase_suB/E_cat"/>
</dbReference>
<dbReference type="AlphaFoldDB" id="A0A2M8L7R8"/>
<keyword evidence="6 10" id="KW-0648">Protein biosynthesis</keyword>
<evidence type="ECO:0000313" key="14">
    <source>
        <dbReference type="Proteomes" id="UP000231579"/>
    </source>
</evidence>
<evidence type="ECO:0000256" key="5">
    <source>
        <dbReference type="ARBA" id="ARBA00022840"/>
    </source>
</evidence>
<dbReference type="EC" id="6.3.5.-" evidence="10"/>
<dbReference type="GO" id="GO:0050566">
    <property type="term" value="F:asparaginyl-tRNA synthase (glutamine-hydrolyzing) activity"/>
    <property type="evidence" value="ECO:0007669"/>
    <property type="project" value="RHEA"/>
</dbReference>
<keyword evidence="3 10" id="KW-0436">Ligase</keyword>
<dbReference type="GO" id="GO:0050567">
    <property type="term" value="F:glutaminyl-tRNA synthase (glutamine-hydrolyzing) activity"/>
    <property type="evidence" value="ECO:0007669"/>
    <property type="project" value="UniProtKB-UniRule"/>
</dbReference>
<dbReference type="NCBIfam" id="TIGR00133">
    <property type="entry name" value="gatB"/>
    <property type="match status" value="1"/>
</dbReference>
<dbReference type="NCBIfam" id="NF004012">
    <property type="entry name" value="PRK05477.1-2"/>
    <property type="match status" value="1"/>
</dbReference>
<protein>
    <recommendedName>
        <fullName evidence="10">Aspartyl/glutamyl-tRNA(Asn/Gln) amidotransferase subunit B</fullName>
        <shortName evidence="10">Asp/Glu-ADT subunit B</shortName>
        <ecNumber evidence="10">6.3.5.-</ecNumber>
    </recommendedName>
</protein>
<dbReference type="InterPro" id="IPR017958">
    <property type="entry name" value="Gln-tRNA_amidoTrfase_suB_CS"/>
</dbReference>
<sequence length="430" mass="49201">MIGLEIHAELKTASKMFCHCPADHFGRPANSQTCPVCLGLPGALPFANRQAIAWTIKTGLALDCQVNTVAKFDRKNYFYPDLPKGYQISQYDQPFCQHGQLDGIRLRRVHLEEDTAKMVHQPGQTLVDFNRAGVPLMEIVTEPDSRNGQQAKAFLKHLQQIIRHLKVSDCDMEKGSMRLEVNISLSRNPVNQLRVTSDELPKYKVEIKNLNSFRFVERAINYEITRQTALLRSGRQPRQETRGWDTKKQQTYSQRSKEEAHDYRYFPEPDLPPLKISRRQINLIKKQLPELPAGQQQRFQQQGLTEYQARVLVSHPQKAQYFEKVMLTIKNKIKINLAANLIINNKINFQKTSPRQLVAQITQKQPPPLGASRLQLIIKQILDKHPKAAADYRQGKAGAIKFLVGQVMSQSRGRANPDQTRQAIKSLLDK</sequence>
<dbReference type="NCBIfam" id="NF004014">
    <property type="entry name" value="PRK05477.1-4"/>
    <property type="match status" value="1"/>
</dbReference>
<gene>
    <name evidence="10" type="primary">gatB</name>
    <name evidence="13" type="ORF">COU97_00515</name>
</gene>
<dbReference type="HAMAP" id="MF_00121">
    <property type="entry name" value="GatB"/>
    <property type="match status" value="1"/>
</dbReference>
<dbReference type="Gene3D" id="1.10.10.410">
    <property type="match status" value="1"/>
</dbReference>
<evidence type="ECO:0000256" key="11">
    <source>
        <dbReference type="SAM" id="MobiDB-lite"/>
    </source>
</evidence>
<dbReference type="InterPro" id="IPR004413">
    <property type="entry name" value="GatB"/>
</dbReference>
<dbReference type="InterPro" id="IPR023168">
    <property type="entry name" value="GatB_Yqey_C_2"/>
</dbReference>
<feature type="compositionally biased region" description="Basic and acidic residues" evidence="11">
    <location>
        <begin position="237"/>
        <end position="248"/>
    </location>
</feature>
<organism evidence="13 14">
    <name type="scientific">Candidatus Shapirobacteria bacterium CG10_big_fil_rev_8_21_14_0_10_48_15</name>
    <dbReference type="NCBI Taxonomy" id="1974484"/>
    <lineage>
        <taxon>Bacteria</taxon>
        <taxon>Candidatus Shapironibacteriota</taxon>
    </lineage>
</organism>
<dbReference type="GO" id="GO:0016740">
    <property type="term" value="F:transferase activity"/>
    <property type="evidence" value="ECO:0007669"/>
    <property type="project" value="UniProtKB-KW"/>
</dbReference>
<comment type="function">
    <text evidence="7 10">Allows the formation of correctly charged Asn-tRNA(Asn) or Gln-tRNA(Gln) through the transamidation of misacylated Asp-tRNA(Asn) or Glu-tRNA(Gln) in organisms which lack either or both of asparaginyl-tRNA or glutaminyl-tRNA synthetases. The reaction takes place in the presence of glutamine and ATP through an activated phospho-Asp-tRNA(Asn) or phospho-Glu-tRNA(Gln).</text>
</comment>
<dbReference type="FunFam" id="1.10.10.410:FF:000001">
    <property type="entry name" value="Aspartyl/glutamyl-tRNA(Asn/Gln) amidotransferase subunit B"/>
    <property type="match status" value="1"/>
</dbReference>
<evidence type="ECO:0000256" key="10">
    <source>
        <dbReference type="HAMAP-Rule" id="MF_00121"/>
    </source>
</evidence>
<dbReference type="EMBL" id="PFEM01000008">
    <property type="protein sequence ID" value="PJE70283.1"/>
    <property type="molecule type" value="Genomic_DNA"/>
</dbReference>
<dbReference type="Pfam" id="PF02934">
    <property type="entry name" value="GatB_N"/>
    <property type="match status" value="1"/>
</dbReference>
<keyword evidence="4 10" id="KW-0547">Nucleotide-binding</keyword>
<comment type="caution">
    <text evidence="13">The sequence shown here is derived from an EMBL/GenBank/DDBJ whole genome shotgun (WGS) entry which is preliminary data.</text>
</comment>
<evidence type="ECO:0000256" key="4">
    <source>
        <dbReference type="ARBA" id="ARBA00022741"/>
    </source>
</evidence>
<dbReference type="GO" id="GO:0005524">
    <property type="term" value="F:ATP binding"/>
    <property type="evidence" value="ECO:0007669"/>
    <property type="project" value="UniProtKB-KW"/>
</dbReference>
<evidence type="ECO:0000259" key="12">
    <source>
        <dbReference type="SMART" id="SM00845"/>
    </source>
</evidence>
<dbReference type="Proteomes" id="UP000231579">
    <property type="component" value="Unassembled WGS sequence"/>
</dbReference>
<reference evidence="14" key="1">
    <citation type="submission" date="2017-09" db="EMBL/GenBank/DDBJ databases">
        <title>Depth-based differentiation of microbial function through sediment-hosted aquifers and enrichment of novel symbionts in the deep terrestrial subsurface.</title>
        <authorList>
            <person name="Probst A.J."/>
            <person name="Ladd B."/>
            <person name="Jarett J.K."/>
            <person name="Geller-Mcgrath D.E."/>
            <person name="Sieber C.M.K."/>
            <person name="Emerson J.B."/>
            <person name="Anantharaman K."/>
            <person name="Thomas B.C."/>
            <person name="Malmstrom R."/>
            <person name="Stieglmeier M."/>
            <person name="Klingl A."/>
            <person name="Woyke T."/>
            <person name="Ryan C.M."/>
            <person name="Banfield J.F."/>
        </authorList>
    </citation>
    <scope>NUCLEOTIDE SEQUENCE [LARGE SCALE GENOMIC DNA]</scope>
</reference>
<dbReference type="InterPro" id="IPR003789">
    <property type="entry name" value="Asn/Gln_tRNA_amidoTrase-B-like"/>
</dbReference>
<name>A0A2M8L7R8_9BACT</name>
<dbReference type="InterPro" id="IPR018027">
    <property type="entry name" value="Asn/Gln_amidotransferase"/>
</dbReference>
<dbReference type="PANTHER" id="PTHR11659:SF0">
    <property type="entry name" value="GLUTAMYL-TRNA(GLN) AMIDOTRANSFERASE SUBUNIT B, MITOCHONDRIAL"/>
    <property type="match status" value="1"/>
</dbReference>
<dbReference type="InterPro" id="IPR017959">
    <property type="entry name" value="Asn/Gln-tRNA_amidoTrfase_suB/E"/>
</dbReference>
<evidence type="ECO:0000256" key="1">
    <source>
        <dbReference type="ARBA" id="ARBA00005306"/>
    </source>
</evidence>
<proteinExistence type="inferred from homology"/>
<dbReference type="SMART" id="SM00845">
    <property type="entry name" value="GatB_Yqey"/>
    <property type="match status" value="1"/>
</dbReference>
<dbReference type="GO" id="GO:0070681">
    <property type="term" value="P:glutaminyl-tRNAGln biosynthesis via transamidation"/>
    <property type="evidence" value="ECO:0007669"/>
    <property type="project" value="TreeGrafter"/>
</dbReference>
<accession>A0A2M8L7R8</accession>
<feature type="domain" description="Asn/Gln amidotransferase" evidence="12">
    <location>
        <begin position="320"/>
        <end position="428"/>
    </location>
</feature>
<evidence type="ECO:0000256" key="8">
    <source>
        <dbReference type="ARBA" id="ARBA00047380"/>
    </source>
</evidence>
<feature type="region of interest" description="Disordered" evidence="11">
    <location>
        <begin position="411"/>
        <end position="430"/>
    </location>
</feature>
<evidence type="ECO:0000313" key="13">
    <source>
        <dbReference type="EMBL" id="PJE70283.1"/>
    </source>
</evidence>
<evidence type="ECO:0000256" key="2">
    <source>
        <dbReference type="ARBA" id="ARBA00011123"/>
    </source>
</evidence>
<feature type="region of interest" description="Disordered" evidence="11">
    <location>
        <begin position="233"/>
        <end position="259"/>
    </location>
</feature>
<dbReference type="PANTHER" id="PTHR11659">
    <property type="entry name" value="GLUTAMYL-TRNA GLN AMIDOTRANSFERASE SUBUNIT B MITOCHONDRIAL AND PROKARYOTIC PET112-RELATED"/>
    <property type="match status" value="1"/>
</dbReference>
<comment type="catalytic activity">
    <reaction evidence="8 10">
        <text>L-aspartyl-tRNA(Asn) + L-glutamine + ATP + H2O = L-asparaginyl-tRNA(Asn) + L-glutamate + ADP + phosphate + 2 H(+)</text>
        <dbReference type="Rhea" id="RHEA:14513"/>
        <dbReference type="Rhea" id="RHEA-COMP:9674"/>
        <dbReference type="Rhea" id="RHEA-COMP:9677"/>
        <dbReference type="ChEBI" id="CHEBI:15377"/>
        <dbReference type="ChEBI" id="CHEBI:15378"/>
        <dbReference type="ChEBI" id="CHEBI:29985"/>
        <dbReference type="ChEBI" id="CHEBI:30616"/>
        <dbReference type="ChEBI" id="CHEBI:43474"/>
        <dbReference type="ChEBI" id="CHEBI:58359"/>
        <dbReference type="ChEBI" id="CHEBI:78515"/>
        <dbReference type="ChEBI" id="CHEBI:78516"/>
        <dbReference type="ChEBI" id="CHEBI:456216"/>
    </reaction>
</comment>